<accession>A0A4R5D3Q4</accession>
<name>A0A4R5D3Q4_9FLAO</name>
<dbReference type="AlphaFoldDB" id="A0A4R5D3Q4"/>
<organism evidence="1 2">
    <name type="scientific">Flavobacterium sandaracinum</name>
    <dbReference type="NCBI Taxonomy" id="2541733"/>
    <lineage>
        <taxon>Bacteria</taxon>
        <taxon>Pseudomonadati</taxon>
        <taxon>Bacteroidota</taxon>
        <taxon>Flavobacteriia</taxon>
        <taxon>Flavobacteriales</taxon>
        <taxon>Flavobacteriaceae</taxon>
        <taxon>Flavobacterium</taxon>
    </lineage>
</organism>
<dbReference type="OrthoDB" id="940717at2"/>
<protein>
    <submittedName>
        <fullName evidence="1">DUF433 domain-containing protein</fullName>
    </submittedName>
</protein>
<gene>
    <name evidence="1" type="ORF">E0F91_06425</name>
</gene>
<dbReference type="EMBL" id="SMFN01000005">
    <property type="protein sequence ID" value="TDE05824.1"/>
    <property type="molecule type" value="Genomic_DNA"/>
</dbReference>
<sequence length="223" mass="26019">MFENQLQLGNGIFTTQEIAQILRVPYHKVNKWITKYWDGDLGKCYEQQYSWSVGNTRAVGFHTLIEFYVMMQFAEAGVKTREVLKAHKELSQFYQTHFPFANKEVLDNINTDKSKIYLRLNGDTISLDGSKQFNLDIIKLFFKNLDFDNEMLASRFWPLGKEHKIVCDPHRKFGQPILDGTNIQSEAIYRMYLAEEPISFIATLYEISEVEVKDAILFHKKAA</sequence>
<reference evidence="1 2" key="1">
    <citation type="submission" date="2019-03" db="EMBL/GenBank/DDBJ databases">
        <title>Flavobacterium LB-D12 sp. nov., isolated from arctic soil.</title>
        <authorList>
            <person name="Chaudhary D.K."/>
        </authorList>
    </citation>
    <scope>NUCLEOTIDE SEQUENCE [LARGE SCALE GENOMIC DNA]</scope>
    <source>
        <strain evidence="1 2">LB-D12</strain>
    </source>
</reference>
<evidence type="ECO:0000313" key="1">
    <source>
        <dbReference type="EMBL" id="TDE05824.1"/>
    </source>
</evidence>
<proteinExistence type="predicted"/>
<evidence type="ECO:0000313" key="2">
    <source>
        <dbReference type="Proteomes" id="UP000294644"/>
    </source>
</evidence>
<comment type="caution">
    <text evidence="1">The sequence shown here is derived from an EMBL/GenBank/DDBJ whole genome shotgun (WGS) entry which is preliminary data.</text>
</comment>
<dbReference type="Proteomes" id="UP000294644">
    <property type="component" value="Unassembled WGS sequence"/>
</dbReference>
<keyword evidence="2" id="KW-1185">Reference proteome</keyword>
<dbReference type="RefSeq" id="WP_132065495.1">
    <property type="nucleotide sequence ID" value="NZ_SMFN01000005.1"/>
</dbReference>